<accession>A0A9N9BN96</accession>
<protein>
    <submittedName>
        <fullName evidence="1">7362_t:CDS:1</fullName>
    </submittedName>
</protein>
<sequence>PSEVTGRIRIRVLNLAKLQDVLESSLKPSEVTGRIRIRVLNLAKLQDVLESES</sequence>
<evidence type="ECO:0000313" key="2">
    <source>
        <dbReference type="Proteomes" id="UP000789396"/>
    </source>
</evidence>
<gene>
    <name evidence="1" type="ORF">RFULGI_LOCUS5578</name>
</gene>
<keyword evidence="2" id="KW-1185">Reference proteome</keyword>
<feature type="non-terminal residue" evidence="1">
    <location>
        <position position="1"/>
    </location>
</feature>
<proteinExistence type="predicted"/>
<dbReference type="EMBL" id="CAJVPZ010006466">
    <property type="protein sequence ID" value="CAG8574020.1"/>
    <property type="molecule type" value="Genomic_DNA"/>
</dbReference>
<dbReference type="AlphaFoldDB" id="A0A9N9BN96"/>
<reference evidence="1" key="1">
    <citation type="submission" date="2021-06" db="EMBL/GenBank/DDBJ databases">
        <authorList>
            <person name="Kallberg Y."/>
            <person name="Tangrot J."/>
            <person name="Rosling A."/>
        </authorList>
    </citation>
    <scope>NUCLEOTIDE SEQUENCE</scope>
    <source>
        <strain evidence="1">IN212</strain>
    </source>
</reference>
<organism evidence="1 2">
    <name type="scientific">Racocetra fulgida</name>
    <dbReference type="NCBI Taxonomy" id="60492"/>
    <lineage>
        <taxon>Eukaryota</taxon>
        <taxon>Fungi</taxon>
        <taxon>Fungi incertae sedis</taxon>
        <taxon>Mucoromycota</taxon>
        <taxon>Glomeromycotina</taxon>
        <taxon>Glomeromycetes</taxon>
        <taxon>Diversisporales</taxon>
        <taxon>Gigasporaceae</taxon>
        <taxon>Racocetra</taxon>
    </lineage>
</organism>
<name>A0A9N9BN96_9GLOM</name>
<dbReference type="Proteomes" id="UP000789396">
    <property type="component" value="Unassembled WGS sequence"/>
</dbReference>
<evidence type="ECO:0000313" key="1">
    <source>
        <dbReference type="EMBL" id="CAG8574020.1"/>
    </source>
</evidence>
<comment type="caution">
    <text evidence="1">The sequence shown here is derived from an EMBL/GenBank/DDBJ whole genome shotgun (WGS) entry which is preliminary data.</text>
</comment>